<dbReference type="EMBL" id="ALBS01000193">
    <property type="protein sequence ID" value="EJT48732.1"/>
    <property type="molecule type" value="Genomic_DNA"/>
</dbReference>
<feature type="region of interest" description="Disordered" evidence="1">
    <location>
        <begin position="57"/>
        <end position="82"/>
    </location>
</feature>
<dbReference type="AlphaFoldDB" id="J6F0P4"/>
<dbReference type="Proteomes" id="UP000002748">
    <property type="component" value="Unassembled WGS sequence"/>
</dbReference>
<feature type="compositionally biased region" description="Polar residues" evidence="1">
    <location>
        <begin position="265"/>
        <end position="280"/>
    </location>
</feature>
<evidence type="ECO:0000313" key="2">
    <source>
        <dbReference type="EMBL" id="EJT48732.1"/>
    </source>
</evidence>
<protein>
    <submittedName>
        <fullName evidence="2">Uncharacterized protein</fullName>
    </submittedName>
</protein>
<feature type="compositionally biased region" description="Basic and acidic residues" evidence="1">
    <location>
        <begin position="304"/>
        <end position="314"/>
    </location>
</feature>
<dbReference type="HOGENOM" id="CLU_584208_0_0_1"/>
<dbReference type="KEGG" id="tasa:A1Q1_02277"/>
<evidence type="ECO:0000313" key="3">
    <source>
        <dbReference type="Proteomes" id="UP000002748"/>
    </source>
</evidence>
<sequence length="468" mass="53541">MSILELTNPKPITSGTYQGVVELRGRESFGLWKKSIERHLRSKGRAAPCLFGSWEEPFRQKDRPKPKGQHAGDVPHTGLDVDLDNTSDPLANVIRVSERTRLTRDQEKSWNEWALAENAARAAVLSTVSPAICGRLEDMWSSHDMLKWLKNIYKPKIDEDYHLLEARFRGLYMPDNPTIEDMRLYLDEFTIILNDATEMNVSYEDHAKKSLFKHGLSDDLHEMMYFEETHGRRADPNGPLTWDEFLNAYNEIVNAVVSRKTHQAISLSHTPTTAKSNKPNSYRGRTPLAEVRSIQGRNNMGSSHRNDRRSDDTHHKKHDHGNGHGHGQNHGDAVATCDHCGRKGHTKPICDQYLAGEPSKKEKNKQLMDEFIQWRRNRNKNQKGPKPVDSVAHVTRHEETVGEEGQLIDDSLDDDLQQTLNLVLQDEQLDVNALHQVVDDPYANISDFEDDDLVEQPVFYLNRANPRQ</sequence>
<gene>
    <name evidence="2" type="ORF">A1Q1_02277</name>
</gene>
<accession>J6F0P4</accession>
<feature type="region of interest" description="Disordered" evidence="1">
    <location>
        <begin position="265"/>
        <end position="330"/>
    </location>
</feature>
<dbReference type="RefSeq" id="XP_014180697.1">
    <property type="nucleotide sequence ID" value="XM_014325222.1"/>
</dbReference>
<proteinExistence type="predicted"/>
<name>J6F0P4_TRIAS</name>
<dbReference type="GeneID" id="25985791"/>
<comment type="caution">
    <text evidence="2">The sequence shown here is derived from an EMBL/GenBank/DDBJ whole genome shotgun (WGS) entry which is preliminary data.</text>
</comment>
<dbReference type="VEuPathDB" id="FungiDB:A1Q1_02277"/>
<evidence type="ECO:0000256" key="1">
    <source>
        <dbReference type="SAM" id="MobiDB-lite"/>
    </source>
</evidence>
<organism evidence="2 3">
    <name type="scientific">Trichosporon asahii var. asahii (strain ATCC 90039 / CBS 2479 / JCM 2466 / KCTC 7840 / NBRC 103889/ NCYC 2677 / UAMH 7654)</name>
    <name type="common">Yeast</name>
    <dbReference type="NCBI Taxonomy" id="1186058"/>
    <lineage>
        <taxon>Eukaryota</taxon>
        <taxon>Fungi</taxon>
        <taxon>Dikarya</taxon>
        <taxon>Basidiomycota</taxon>
        <taxon>Agaricomycotina</taxon>
        <taxon>Tremellomycetes</taxon>
        <taxon>Trichosporonales</taxon>
        <taxon>Trichosporonaceae</taxon>
        <taxon>Trichosporon</taxon>
    </lineage>
</organism>
<reference evidence="2 3" key="1">
    <citation type="journal article" date="2012" name="Eukaryot. Cell">
        <title>Draft genome sequence of CBS 2479, the standard type strain of Trichosporon asahii.</title>
        <authorList>
            <person name="Yang R.Y."/>
            <person name="Li H.T."/>
            <person name="Zhu H."/>
            <person name="Zhou G.P."/>
            <person name="Wang M."/>
            <person name="Wang L."/>
        </authorList>
    </citation>
    <scope>NUCLEOTIDE SEQUENCE [LARGE SCALE GENOMIC DNA]</scope>
    <source>
        <strain evidence="3">ATCC 90039 / CBS 2479 / JCM 2466 / KCTC 7840 / NCYC 2677 / UAMH 7654</strain>
    </source>
</reference>